<feature type="transmembrane region" description="Helical" evidence="1">
    <location>
        <begin position="183"/>
        <end position="199"/>
    </location>
</feature>
<dbReference type="AlphaFoldDB" id="A0A6P7GKK1"/>
<feature type="transmembrane region" description="Helical" evidence="1">
    <location>
        <begin position="110"/>
        <end position="135"/>
    </location>
</feature>
<feature type="transmembrane region" description="Helical" evidence="1">
    <location>
        <begin position="248"/>
        <end position="269"/>
    </location>
</feature>
<dbReference type="Gene3D" id="1.20.1070.10">
    <property type="entry name" value="Rhodopsin 7-helix transmembrane proteins"/>
    <property type="match status" value="1"/>
</dbReference>
<feature type="transmembrane region" description="Helical" evidence="1">
    <location>
        <begin position="156"/>
        <end position="177"/>
    </location>
</feature>
<feature type="transmembrane region" description="Helical" evidence="1">
    <location>
        <begin position="44"/>
        <end position="64"/>
    </location>
</feature>
<feature type="transmembrane region" description="Helical" evidence="1">
    <location>
        <begin position="76"/>
        <end position="98"/>
    </location>
</feature>
<dbReference type="RefSeq" id="XP_028146497.1">
    <property type="nucleotide sequence ID" value="XM_028290696.1"/>
</dbReference>
<feature type="transmembrane region" description="Helical" evidence="1">
    <location>
        <begin position="211"/>
        <end position="228"/>
    </location>
</feature>
<accession>A0A6P7GKK1</accession>
<evidence type="ECO:0000313" key="2">
    <source>
        <dbReference type="RefSeq" id="XP_028146497.1"/>
    </source>
</evidence>
<keyword evidence="1" id="KW-1133">Transmembrane helix</keyword>
<proteinExistence type="predicted"/>
<sequence length="308" mass="36014">MAESFDIAKVEEDPLAEVNLTVFYEQIKEAYDILHYTSYFTDTIKFLLCIISIVADICIITIITKNPKLKTVTNRYILHYSIWHIVFMVFFPMFFVLFNQLHLVDILKSVIPFIIFKINSISLSLLFLVGLCLALDWFLNIYSPHFSKSSALFNKYGIYLLYSIDALIFIIGCIVEVFILNGLYYFVALCLLVFNFLHYRSNKNENNLKNYGLIPANIIVFFWLPLFIHDELLMWSIGSCTLYITVLYTMFLADWFSLTMSLVLIIALIRMDINIKVAMLKLFNRRNIRYNNDVETLEKAENDGVETM</sequence>
<dbReference type="SUPFAM" id="SSF81321">
    <property type="entry name" value="Family A G protein-coupled receptor-like"/>
    <property type="match status" value="1"/>
</dbReference>
<evidence type="ECO:0000256" key="1">
    <source>
        <dbReference type="SAM" id="Phobius"/>
    </source>
</evidence>
<keyword evidence="1" id="KW-0472">Membrane</keyword>
<gene>
    <name evidence="2" type="primary">LOC114339991</name>
</gene>
<name>A0A6P7GKK1_DIAVI</name>
<reference evidence="2" key="1">
    <citation type="submission" date="2025-08" db="UniProtKB">
        <authorList>
            <consortium name="RefSeq"/>
        </authorList>
    </citation>
    <scope>IDENTIFICATION</scope>
    <source>
        <tissue evidence="2">Whole insect</tissue>
    </source>
</reference>
<organism evidence="2">
    <name type="scientific">Diabrotica virgifera virgifera</name>
    <name type="common">western corn rootworm</name>
    <dbReference type="NCBI Taxonomy" id="50390"/>
    <lineage>
        <taxon>Eukaryota</taxon>
        <taxon>Metazoa</taxon>
        <taxon>Ecdysozoa</taxon>
        <taxon>Arthropoda</taxon>
        <taxon>Hexapoda</taxon>
        <taxon>Insecta</taxon>
        <taxon>Pterygota</taxon>
        <taxon>Neoptera</taxon>
        <taxon>Endopterygota</taxon>
        <taxon>Coleoptera</taxon>
        <taxon>Polyphaga</taxon>
        <taxon>Cucujiformia</taxon>
        <taxon>Chrysomeloidea</taxon>
        <taxon>Chrysomelidae</taxon>
        <taxon>Galerucinae</taxon>
        <taxon>Diabroticina</taxon>
        <taxon>Diabroticites</taxon>
        <taxon>Diabrotica</taxon>
    </lineage>
</organism>
<protein>
    <submittedName>
        <fullName evidence="2">Somatostatin receptor type 2-like isoform X4</fullName>
    </submittedName>
</protein>
<keyword evidence="1" id="KW-0812">Transmembrane</keyword>